<dbReference type="Pfam" id="PF00211">
    <property type="entry name" value="Guanylate_cyc"/>
    <property type="match status" value="1"/>
</dbReference>
<keyword evidence="2" id="KW-0812">Transmembrane</keyword>
<accession>A0A5P9K041</accession>
<organism evidence="4 5">
    <name type="scientific">Microvirga thermotolerans</name>
    <dbReference type="NCBI Taxonomy" id="2651334"/>
    <lineage>
        <taxon>Bacteria</taxon>
        <taxon>Pseudomonadati</taxon>
        <taxon>Pseudomonadota</taxon>
        <taxon>Alphaproteobacteria</taxon>
        <taxon>Hyphomicrobiales</taxon>
        <taxon>Methylobacteriaceae</taxon>
        <taxon>Microvirga</taxon>
    </lineage>
</organism>
<feature type="transmembrane region" description="Helical" evidence="2">
    <location>
        <begin position="194"/>
        <end position="215"/>
    </location>
</feature>
<reference evidence="4 5" key="1">
    <citation type="submission" date="2019-10" db="EMBL/GenBank/DDBJ databases">
        <title>Isolation, Identification of Microvirga thermotolerans HR1, a novel thermophilic bacterium and Comparative Genomics of the genus Microvirga.</title>
        <authorList>
            <person name="Li J."/>
            <person name="Zhang W."/>
            <person name="Lin M."/>
            <person name="Wang J."/>
        </authorList>
    </citation>
    <scope>NUCLEOTIDE SEQUENCE [LARGE SCALE GENOMIC DNA]</scope>
    <source>
        <strain evidence="4 5">HR1</strain>
    </source>
</reference>
<dbReference type="SUPFAM" id="SSF56436">
    <property type="entry name" value="C-type lectin-like"/>
    <property type="match status" value="1"/>
</dbReference>
<dbReference type="GO" id="GO:0120147">
    <property type="term" value="F:formylglycine-generating oxidase activity"/>
    <property type="evidence" value="ECO:0007669"/>
    <property type="project" value="TreeGrafter"/>
</dbReference>
<dbReference type="GO" id="GO:0009190">
    <property type="term" value="P:cyclic nucleotide biosynthetic process"/>
    <property type="evidence" value="ECO:0007669"/>
    <property type="project" value="InterPro"/>
</dbReference>
<keyword evidence="2" id="KW-1133">Transmembrane helix</keyword>
<dbReference type="GO" id="GO:0035556">
    <property type="term" value="P:intracellular signal transduction"/>
    <property type="evidence" value="ECO:0007669"/>
    <property type="project" value="InterPro"/>
</dbReference>
<keyword evidence="5" id="KW-1185">Reference proteome</keyword>
<feature type="compositionally biased region" description="Low complexity" evidence="1">
    <location>
        <begin position="252"/>
        <end position="264"/>
    </location>
</feature>
<dbReference type="Gene3D" id="3.90.1580.10">
    <property type="entry name" value="paralog of FGE (formylglycine-generating enzyme)"/>
    <property type="match status" value="1"/>
</dbReference>
<protein>
    <submittedName>
        <fullName evidence="4">SUMF1/EgtB/PvdO family nonheme iron enzyme</fullName>
    </submittedName>
</protein>
<dbReference type="SMART" id="SM00044">
    <property type="entry name" value="CYCc"/>
    <property type="match status" value="1"/>
</dbReference>
<dbReference type="GO" id="GO:0004016">
    <property type="term" value="F:adenylate cyclase activity"/>
    <property type="evidence" value="ECO:0007669"/>
    <property type="project" value="UniProtKB-ARBA"/>
</dbReference>
<feature type="region of interest" description="Disordered" evidence="1">
    <location>
        <begin position="229"/>
        <end position="278"/>
    </location>
</feature>
<dbReference type="Gene3D" id="3.30.70.1230">
    <property type="entry name" value="Nucleotide cyclase"/>
    <property type="match status" value="1"/>
</dbReference>
<feature type="domain" description="Guanylate cyclase" evidence="3">
    <location>
        <begin position="18"/>
        <end position="133"/>
    </location>
</feature>
<dbReference type="InterPro" id="IPR005532">
    <property type="entry name" value="SUMF_dom"/>
</dbReference>
<evidence type="ECO:0000256" key="1">
    <source>
        <dbReference type="SAM" id="MobiDB-lite"/>
    </source>
</evidence>
<dbReference type="EMBL" id="CP045423">
    <property type="protein sequence ID" value="QFU17899.1"/>
    <property type="molecule type" value="Genomic_DNA"/>
</dbReference>
<evidence type="ECO:0000313" key="4">
    <source>
        <dbReference type="EMBL" id="QFU17899.1"/>
    </source>
</evidence>
<gene>
    <name evidence="4" type="ORF">GDR74_17700</name>
</gene>
<dbReference type="PANTHER" id="PTHR23150">
    <property type="entry name" value="SULFATASE MODIFYING FACTOR 1, 2"/>
    <property type="match status" value="1"/>
</dbReference>
<dbReference type="Proteomes" id="UP000325614">
    <property type="component" value="Chromosome"/>
</dbReference>
<dbReference type="InterPro" id="IPR016187">
    <property type="entry name" value="CTDL_fold"/>
</dbReference>
<dbReference type="PROSITE" id="PS50125">
    <property type="entry name" value="GUANYLATE_CYCLASE_2"/>
    <property type="match status" value="1"/>
</dbReference>
<dbReference type="KEGG" id="mico:GDR74_17700"/>
<dbReference type="SUPFAM" id="SSF55073">
    <property type="entry name" value="Nucleotide cyclase"/>
    <property type="match status" value="1"/>
</dbReference>
<dbReference type="Pfam" id="PF03781">
    <property type="entry name" value="FGE-sulfatase"/>
    <property type="match status" value="1"/>
</dbReference>
<dbReference type="InterPro" id="IPR029787">
    <property type="entry name" value="Nucleotide_cyclase"/>
</dbReference>
<dbReference type="AlphaFoldDB" id="A0A5P9K041"/>
<dbReference type="PANTHER" id="PTHR23150:SF35">
    <property type="entry name" value="BLL6746 PROTEIN"/>
    <property type="match status" value="1"/>
</dbReference>
<dbReference type="CDD" id="cd07302">
    <property type="entry name" value="CHD"/>
    <property type="match status" value="1"/>
</dbReference>
<evidence type="ECO:0000313" key="5">
    <source>
        <dbReference type="Proteomes" id="UP000325614"/>
    </source>
</evidence>
<proteinExistence type="predicted"/>
<feature type="compositionally biased region" description="Pro residues" evidence="1">
    <location>
        <begin position="240"/>
        <end position="251"/>
    </location>
</feature>
<dbReference type="InterPro" id="IPR001054">
    <property type="entry name" value="A/G_cyclase"/>
</dbReference>
<evidence type="ECO:0000256" key="2">
    <source>
        <dbReference type="SAM" id="Phobius"/>
    </source>
</evidence>
<evidence type="ECO:0000259" key="3">
    <source>
        <dbReference type="PROSITE" id="PS50125"/>
    </source>
</evidence>
<dbReference type="RefSeq" id="WP_152587530.1">
    <property type="nucleotide sequence ID" value="NZ_CP045423.1"/>
</dbReference>
<keyword evidence="2" id="KW-0472">Membrane</keyword>
<sequence length="539" mass="57696">MSGESTSHVVGSPRRLAAILAADISGYSRLMGSDEEGTLARLKRHRREIVEPTIQEHYGRLIKTTGDGFLAMFDSPLEAVRCAIVIQQSMAARNTSLPPEQWIRYRIGVNLGDVIVDSDDIYGEGVNIAARLENLADPGGVFISGGVYEQIKNKLVCGYQSLGDEKLKNITDPVRIYRVLPDPAAVAKAAKRHWFWATAGAALLLILGGVGWSVMRPELSIGARRTAVSERPAAGSSAPVPAPTPAEPAQPEPAAARAAVDTLPGMPPVPPPSSGTLPIPIVPTPPAPAGGPTVAAIPPPPAKPADAGGALRDCQGCPELVRIPAGSFRMGSDEDPSEKPVHTVQVAAFALGRYPVTVAEWNRCVAAKACPDVVRGEDTDPARNLSWLDAQQYVTWLARTTGLPYRLPSEAEWEYAARAGSTGRYWWGERMAPRMANCKGCGDPYDPHQPLKVGSLAQNPFGVSDLSGGVAQWVADCWHPTYQGAPTDGSAWAEPNCREHVLRGGSWRNDASYARSASRMHYDTGVRYPAHGLRVARPL</sequence>
<name>A0A5P9K041_9HYPH</name>
<dbReference type="InterPro" id="IPR042095">
    <property type="entry name" value="SUMF_sf"/>
</dbReference>
<dbReference type="InterPro" id="IPR051043">
    <property type="entry name" value="Sulfatase_Mod_Factor_Kinase"/>
</dbReference>